<organism evidence="2 3">
    <name type="scientific">Candidatus Jeotgalibaca merdavium</name>
    <dbReference type="NCBI Taxonomy" id="2838627"/>
    <lineage>
        <taxon>Bacteria</taxon>
        <taxon>Bacillati</taxon>
        <taxon>Bacillota</taxon>
        <taxon>Bacilli</taxon>
        <taxon>Lactobacillales</taxon>
        <taxon>Carnobacteriaceae</taxon>
        <taxon>Jeotgalibaca</taxon>
    </lineage>
</organism>
<dbReference type="Proteomes" id="UP000886856">
    <property type="component" value="Unassembled WGS sequence"/>
</dbReference>
<keyword evidence="1" id="KW-0812">Transmembrane</keyword>
<feature type="transmembrane region" description="Helical" evidence="1">
    <location>
        <begin position="92"/>
        <end position="122"/>
    </location>
</feature>
<feature type="transmembrane region" description="Helical" evidence="1">
    <location>
        <begin position="58"/>
        <end position="80"/>
    </location>
</feature>
<evidence type="ECO:0000313" key="2">
    <source>
        <dbReference type="EMBL" id="HJA90172.1"/>
    </source>
</evidence>
<keyword evidence="1" id="KW-1133">Transmembrane helix</keyword>
<keyword evidence="1" id="KW-0472">Membrane</keyword>
<reference evidence="2" key="1">
    <citation type="journal article" date="2021" name="PeerJ">
        <title>Extensive microbial diversity within the chicken gut microbiome revealed by metagenomics and culture.</title>
        <authorList>
            <person name="Gilroy R."/>
            <person name="Ravi A."/>
            <person name="Getino M."/>
            <person name="Pursley I."/>
            <person name="Horton D.L."/>
            <person name="Alikhan N.F."/>
            <person name="Baker D."/>
            <person name="Gharbi K."/>
            <person name="Hall N."/>
            <person name="Watson M."/>
            <person name="Adriaenssens E.M."/>
            <person name="Foster-Nyarko E."/>
            <person name="Jarju S."/>
            <person name="Secka A."/>
            <person name="Antonio M."/>
            <person name="Oren A."/>
            <person name="Chaudhuri R.R."/>
            <person name="La Ragione R."/>
            <person name="Hildebrand F."/>
            <person name="Pallen M.J."/>
        </authorList>
    </citation>
    <scope>NUCLEOTIDE SEQUENCE</scope>
    <source>
        <strain evidence="2">CHK171-505</strain>
    </source>
</reference>
<evidence type="ECO:0008006" key="4">
    <source>
        <dbReference type="Google" id="ProtNLM"/>
    </source>
</evidence>
<evidence type="ECO:0000256" key="1">
    <source>
        <dbReference type="SAM" id="Phobius"/>
    </source>
</evidence>
<proteinExistence type="predicted"/>
<protein>
    <recommendedName>
        <fullName evidence="4">DUF4064 domain-containing protein</fullName>
    </recommendedName>
</protein>
<gene>
    <name evidence="2" type="ORF">H9948_05200</name>
</gene>
<dbReference type="EMBL" id="DWYW01000118">
    <property type="protein sequence ID" value="HJA90172.1"/>
    <property type="molecule type" value="Genomic_DNA"/>
</dbReference>
<accession>A0A9D2I183</accession>
<evidence type="ECO:0000313" key="3">
    <source>
        <dbReference type="Proteomes" id="UP000886856"/>
    </source>
</evidence>
<reference evidence="2" key="2">
    <citation type="submission" date="2021-04" db="EMBL/GenBank/DDBJ databases">
        <authorList>
            <person name="Gilroy R."/>
        </authorList>
    </citation>
    <scope>NUCLEOTIDE SEQUENCE</scope>
    <source>
        <strain evidence="2">CHK171-505</strain>
    </source>
</reference>
<name>A0A9D2I183_9LACT</name>
<dbReference type="AlphaFoldDB" id="A0A9D2I183"/>
<sequence length="140" mass="15593">MKRHLERNLLRLGGTWNLINGLITVLGFSSQLKIDGLSYLTTSSIDGLEVSGSLIDSVYMIAVGYGLVQIIIGIVNYIVVRNMKNNQIQKGFIIWLGAIMSVSIVTADIMGTLLYVVLFVLYQSRNKAIRLSKQYHTQIS</sequence>
<comment type="caution">
    <text evidence="2">The sequence shown here is derived from an EMBL/GenBank/DDBJ whole genome shotgun (WGS) entry which is preliminary data.</text>
</comment>
<feature type="transmembrane region" description="Helical" evidence="1">
    <location>
        <begin position="12"/>
        <end position="32"/>
    </location>
</feature>